<dbReference type="SUPFAM" id="SSF54909">
    <property type="entry name" value="Dimeric alpha+beta barrel"/>
    <property type="match status" value="1"/>
</dbReference>
<evidence type="ECO:0000259" key="2">
    <source>
        <dbReference type="Pfam" id="PF03795"/>
    </source>
</evidence>
<dbReference type="OrthoDB" id="668782at2"/>
<reference evidence="3 4" key="1">
    <citation type="submission" date="2016-10" db="EMBL/GenBank/DDBJ databases">
        <authorList>
            <person name="de Groot N.N."/>
        </authorList>
    </citation>
    <scope>NUCLEOTIDE SEQUENCE [LARGE SCALE GENOMIC DNA]</scope>
    <source>
        <strain evidence="4">P4-7,KCTC 19426,CECT 7604</strain>
    </source>
</reference>
<dbReference type="InterPro" id="IPR011008">
    <property type="entry name" value="Dimeric_a/b-barrel"/>
</dbReference>
<organism evidence="3 4">
    <name type="scientific">Nakamurella panacisegetis</name>
    <dbReference type="NCBI Taxonomy" id="1090615"/>
    <lineage>
        <taxon>Bacteria</taxon>
        <taxon>Bacillati</taxon>
        <taxon>Actinomycetota</taxon>
        <taxon>Actinomycetes</taxon>
        <taxon>Nakamurellales</taxon>
        <taxon>Nakamurellaceae</taxon>
        <taxon>Nakamurella</taxon>
    </lineage>
</organism>
<name>A0A1H0LQP1_9ACTN</name>
<sequence length="134" mass="14484">MRYMLLQAYGAVELEDCTPMYEWDPADVRAHIDFQHRLNAELLASGELVDAQGLAGPDQAKFVVSDGVNPPKIIDGPYPESKELLAGYRLIDVESLDRALEIAARSSAAPGPGGAAIRQPIEVRQVMGAPDPEV</sequence>
<evidence type="ECO:0000313" key="3">
    <source>
        <dbReference type="EMBL" id="SDO70497.1"/>
    </source>
</evidence>
<gene>
    <name evidence="3" type="ORF">SAMN04515671_1762</name>
</gene>
<proteinExistence type="inferred from homology"/>
<dbReference type="Pfam" id="PF03795">
    <property type="entry name" value="YCII"/>
    <property type="match status" value="1"/>
</dbReference>
<dbReference type="STRING" id="1090615.SAMN04515671_1762"/>
<dbReference type="RefSeq" id="WP_090475631.1">
    <property type="nucleotide sequence ID" value="NZ_LT629710.1"/>
</dbReference>
<dbReference type="Gene3D" id="3.30.70.1060">
    <property type="entry name" value="Dimeric alpha+beta barrel"/>
    <property type="match status" value="1"/>
</dbReference>
<keyword evidence="4" id="KW-1185">Reference proteome</keyword>
<dbReference type="PANTHER" id="PTHR35174">
    <property type="entry name" value="BLL7171 PROTEIN-RELATED"/>
    <property type="match status" value="1"/>
</dbReference>
<dbReference type="AlphaFoldDB" id="A0A1H0LQP1"/>
<dbReference type="PANTHER" id="PTHR35174:SF3">
    <property type="entry name" value="BLL7171 PROTEIN"/>
    <property type="match status" value="1"/>
</dbReference>
<feature type="domain" description="YCII-related" evidence="2">
    <location>
        <begin position="1"/>
        <end position="109"/>
    </location>
</feature>
<evidence type="ECO:0000256" key="1">
    <source>
        <dbReference type="ARBA" id="ARBA00007689"/>
    </source>
</evidence>
<dbReference type="InterPro" id="IPR005545">
    <property type="entry name" value="YCII"/>
</dbReference>
<protein>
    <submittedName>
        <fullName evidence="3">Uncharacterized conserved protein</fullName>
    </submittedName>
</protein>
<dbReference type="Proteomes" id="UP000198741">
    <property type="component" value="Chromosome I"/>
</dbReference>
<accession>A0A1H0LQP1</accession>
<evidence type="ECO:0000313" key="4">
    <source>
        <dbReference type="Proteomes" id="UP000198741"/>
    </source>
</evidence>
<comment type="similarity">
    <text evidence="1">Belongs to the YciI family.</text>
</comment>
<dbReference type="EMBL" id="LT629710">
    <property type="protein sequence ID" value="SDO70497.1"/>
    <property type="molecule type" value="Genomic_DNA"/>
</dbReference>